<reference evidence="10 11" key="2">
    <citation type="submission" date="2007-04" db="EMBL/GenBank/DDBJ databases">
        <title>Draft genome sequence of Ruminococcus obeum (ATCC 29174).</title>
        <authorList>
            <person name="Sudarsanam P."/>
            <person name="Ley R."/>
            <person name="Guruge J."/>
            <person name="Turnbaugh P.J."/>
            <person name="Mahowald M."/>
            <person name="Liep D."/>
            <person name="Gordon J."/>
        </authorList>
    </citation>
    <scope>NUCLEOTIDE SEQUENCE [LARGE SCALE GENOMIC DNA]</scope>
    <source>
        <strain evidence="10 11">ATCC 29174</strain>
    </source>
</reference>
<accession>A5ZPB4</accession>
<dbReference type="UniPathway" id="UPA00031">
    <property type="reaction ID" value="UER00013"/>
</dbReference>
<proteinExistence type="inferred from homology"/>
<evidence type="ECO:0000256" key="1">
    <source>
        <dbReference type="ARBA" id="ARBA00004970"/>
    </source>
</evidence>
<evidence type="ECO:0000256" key="3">
    <source>
        <dbReference type="ARBA" id="ARBA00013085"/>
    </source>
</evidence>
<evidence type="ECO:0000256" key="5">
    <source>
        <dbReference type="ARBA" id="ARBA00022801"/>
    </source>
</evidence>
<evidence type="ECO:0000259" key="9">
    <source>
        <dbReference type="SMART" id="SM00481"/>
    </source>
</evidence>
<comment type="caution">
    <text evidence="10">The sequence shown here is derived from an EMBL/GenBank/DDBJ whole genome shotgun (WGS) entry which is preliminary data.</text>
</comment>
<comment type="pathway">
    <text evidence="1 8">Amino-acid biosynthesis; L-histidine biosynthesis; L-histidine from 5-phospho-alpha-D-ribose 1-diphosphate: step 8/9.</text>
</comment>
<dbReference type="eggNOG" id="COG1387">
    <property type="taxonomic scope" value="Bacteria"/>
</dbReference>
<evidence type="ECO:0000256" key="6">
    <source>
        <dbReference type="ARBA" id="ARBA00023102"/>
    </source>
</evidence>
<dbReference type="InterPro" id="IPR016195">
    <property type="entry name" value="Pol/histidinol_Pase-like"/>
</dbReference>
<comment type="catalytic activity">
    <reaction evidence="7 8">
        <text>L-histidinol phosphate + H2O = L-histidinol + phosphate</text>
        <dbReference type="Rhea" id="RHEA:14465"/>
        <dbReference type="ChEBI" id="CHEBI:15377"/>
        <dbReference type="ChEBI" id="CHEBI:43474"/>
        <dbReference type="ChEBI" id="CHEBI:57699"/>
        <dbReference type="ChEBI" id="CHEBI:57980"/>
        <dbReference type="EC" id="3.1.3.15"/>
    </reaction>
</comment>
<gene>
    <name evidence="10" type="ORF">RUMOBE_00831</name>
</gene>
<organism evidence="10 11">
    <name type="scientific">Blautia obeum ATCC 29174</name>
    <dbReference type="NCBI Taxonomy" id="411459"/>
    <lineage>
        <taxon>Bacteria</taxon>
        <taxon>Bacillati</taxon>
        <taxon>Bacillota</taxon>
        <taxon>Clostridia</taxon>
        <taxon>Lachnospirales</taxon>
        <taxon>Lachnospiraceae</taxon>
        <taxon>Blautia</taxon>
    </lineage>
</organism>
<evidence type="ECO:0000313" key="10">
    <source>
        <dbReference type="EMBL" id="EDM88710.1"/>
    </source>
</evidence>
<evidence type="ECO:0000256" key="4">
    <source>
        <dbReference type="ARBA" id="ARBA00022605"/>
    </source>
</evidence>
<dbReference type="SMART" id="SM00481">
    <property type="entry name" value="POLIIIAc"/>
    <property type="match status" value="1"/>
</dbReference>
<dbReference type="GO" id="GO:0000105">
    <property type="term" value="P:L-histidine biosynthetic process"/>
    <property type="evidence" value="ECO:0007669"/>
    <property type="project" value="UniProtKB-UniRule"/>
</dbReference>
<evidence type="ECO:0000256" key="2">
    <source>
        <dbReference type="ARBA" id="ARBA00009152"/>
    </source>
</evidence>
<dbReference type="Gene3D" id="3.20.20.140">
    <property type="entry name" value="Metal-dependent hydrolases"/>
    <property type="match status" value="1"/>
</dbReference>
<dbReference type="AlphaFoldDB" id="A5ZPB4"/>
<dbReference type="NCBIfam" id="TIGR01856">
    <property type="entry name" value="hisJ_fam"/>
    <property type="match status" value="1"/>
</dbReference>
<keyword evidence="6 8" id="KW-0368">Histidine biosynthesis</keyword>
<dbReference type="EC" id="3.1.3.15" evidence="3 8"/>
<dbReference type="InterPro" id="IPR003141">
    <property type="entry name" value="Pol/His_phosphatase_N"/>
</dbReference>
<dbReference type="InterPro" id="IPR004013">
    <property type="entry name" value="PHP_dom"/>
</dbReference>
<dbReference type="GO" id="GO:0004401">
    <property type="term" value="F:histidinol-phosphatase activity"/>
    <property type="evidence" value="ECO:0007669"/>
    <property type="project" value="UniProtKB-UniRule"/>
</dbReference>
<feature type="domain" description="Polymerase/histidinol phosphatase N-terminal" evidence="9">
    <location>
        <begin position="25"/>
        <end position="109"/>
    </location>
</feature>
<evidence type="ECO:0000256" key="7">
    <source>
        <dbReference type="ARBA" id="ARBA00049158"/>
    </source>
</evidence>
<evidence type="ECO:0000313" key="11">
    <source>
        <dbReference type="Proteomes" id="UP000006002"/>
    </source>
</evidence>
<name>A5ZPB4_9FIRM</name>
<dbReference type="GO" id="GO:0005737">
    <property type="term" value="C:cytoplasm"/>
    <property type="evidence" value="ECO:0007669"/>
    <property type="project" value="TreeGrafter"/>
</dbReference>
<dbReference type="PANTHER" id="PTHR21039">
    <property type="entry name" value="HISTIDINOL PHOSPHATASE-RELATED"/>
    <property type="match status" value="1"/>
</dbReference>
<keyword evidence="5 8" id="KW-0378">Hydrolase</keyword>
<dbReference type="PANTHER" id="PTHR21039:SF0">
    <property type="entry name" value="HISTIDINOL-PHOSPHATASE"/>
    <property type="match status" value="1"/>
</dbReference>
<dbReference type="SUPFAM" id="SSF89550">
    <property type="entry name" value="PHP domain-like"/>
    <property type="match status" value="1"/>
</dbReference>
<sequence>MRFLHAIIMSIHTKEDTKMSNQILWDCHMHSSFSADSDTSMEDMIREAICRGLTGICFTEHLDPDYPPTPDNEIFELDLDGYRETLFRLREKYQKELQIHFGIELGLQPHLHDYFHELLATMPFDFVIGSSHVVHGYDPYYKEYFKGREESACYREYFESILENLHAFSEMDVYGHIDYIVRYGPNQNKYYTYERYQDILDEILRTVIAKGRGIELNTGGFHYGLGEPNPCRAVIRRYRELGGEIITVGADAHGPEKIAYDFDKAAAILADCGFKYYTVFQNRKPEFVKL</sequence>
<keyword evidence="4 8" id="KW-0028">Amino-acid biosynthesis</keyword>
<dbReference type="Pfam" id="PF02811">
    <property type="entry name" value="PHP"/>
    <property type="match status" value="1"/>
</dbReference>
<dbReference type="InterPro" id="IPR010140">
    <property type="entry name" value="Histidinol_P_phosphatase_HisJ"/>
</dbReference>
<dbReference type="EMBL" id="AAVO02000002">
    <property type="protein sequence ID" value="EDM88710.1"/>
    <property type="molecule type" value="Genomic_DNA"/>
</dbReference>
<comment type="similarity">
    <text evidence="2 8">Belongs to the PHP hydrolase family. HisK subfamily.</text>
</comment>
<dbReference type="Proteomes" id="UP000006002">
    <property type="component" value="Unassembled WGS sequence"/>
</dbReference>
<protein>
    <recommendedName>
        <fullName evidence="3 8">Histidinol-phosphatase</fullName>
        <shortName evidence="8">HolPase</shortName>
        <ecNumber evidence="3 8">3.1.3.15</ecNumber>
    </recommendedName>
</protein>
<dbReference type="HOGENOM" id="CLU_054611_3_0_9"/>
<reference evidence="10 11" key="1">
    <citation type="submission" date="2007-03" db="EMBL/GenBank/DDBJ databases">
        <authorList>
            <person name="Fulton L."/>
            <person name="Clifton S."/>
            <person name="Fulton B."/>
            <person name="Xu J."/>
            <person name="Minx P."/>
            <person name="Pepin K.H."/>
            <person name="Johnson M."/>
            <person name="Thiruvilangam P."/>
            <person name="Bhonagiri V."/>
            <person name="Nash W.E."/>
            <person name="Mardis E.R."/>
            <person name="Wilson R.K."/>
        </authorList>
    </citation>
    <scope>NUCLEOTIDE SEQUENCE [LARGE SCALE GENOMIC DNA]</scope>
    <source>
        <strain evidence="10 11">ATCC 29174</strain>
    </source>
</reference>
<evidence type="ECO:0000256" key="8">
    <source>
        <dbReference type="RuleBase" id="RU366003"/>
    </source>
</evidence>